<protein>
    <submittedName>
        <fullName evidence="2">Uncharacterized protein</fullName>
    </submittedName>
</protein>
<keyword evidence="3" id="KW-1185">Reference proteome</keyword>
<proteinExistence type="predicted"/>
<feature type="compositionally biased region" description="Basic and acidic residues" evidence="1">
    <location>
        <begin position="11"/>
        <end position="26"/>
    </location>
</feature>
<dbReference type="AlphaFoldDB" id="A0AAV6SB10"/>
<sequence length="76" mass="9095">MSAVRVLTCGRTERQERDRDGQRSRQQEFPFISQLGSRRRSFEAFIEQDKHSDREKVLQGTEFCTSTRDEDRQRQT</sequence>
<evidence type="ECO:0000256" key="1">
    <source>
        <dbReference type="SAM" id="MobiDB-lite"/>
    </source>
</evidence>
<reference evidence="2 3" key="1">
    <citation type="journal article" date="2021" name="Sci. Rep.">
        <title>Chromosome anchoring in Senegalese sole (Solea senegalensis) reveals sex-associated markers and genome rearrangements in flatfish.</title>
        <authorList>
            <person name="Guerrero-Cozar I."/>
            <person name="Gomez-Garrido J."/>
            <person name="Berbel C."/>
            <person name="Martinez-Blanch J.F."/>
            <person name="Alioto T."/>
            <person name="Claros M.G."/>
            <person name="Gagnaire P.A."/>
            <person name="Manchado M."/>
        </authorList>
    </citation>
    <scope>NUCLEOTIDE SEQUENCE [LARGE SCALE GENOMIC DNA]</scope>
    <source>
        <strain evidence="2">Sse05_10M</strain>
    </source>
</reference>
<dbReference type="EMBL" id="JAGKHQ010000006">
    <property type="protein sequence ID" value="KAG7514123.1"/>
    <property type="molecule type" value="Genomic_DNA"/>
</dbReference>
<name>A0AAV6SB10_SOLSE</name>
<organism evidence="2 3">
    <name type="scientific">Solea senegalensis</name>
    <name type="common">Senegalese sole</name>
    <dbReference type="NCBI Taxonomy" id="28829"/>
    <lineage>
        <taxon>Eukaryota</taxon>
        <taxon>Metazoa</taxon>
        <taxon>Chordata</taxon>
        <taxon>Craniata</taxon>
        <taxon>Vertebrata</taxon>
        <taxon>Euteleostomi</taxon>
        <taxon>Actinopterygii</taxon>
        <taxon>Neopterygii</taxon>
        <taxon>Teleostei</taxon>
        <taxon>Neoteleostei</taxon>
        <taxon>Acanthomorphata</taxon>
        <taxon>Carangaria</taxon>
        <taxon>Pleuronectiformes</taxon>
        <taxon>Pleuronectoidei</taxon>
        <taxon>Soleidae</taxon>
        <taxon>Solea</taxon>
    </lineage>
</organism>
<feature type="region of interest" description="Disordered" evidence="1">
    <location>
        <begin position="1"/>
        <end position="31"/>
    </location>
</feature>
<evidence type="ECO:0000313" key="2">
    <source>
        <dbReference type="EMBL" id="KAG7514123.1"/>
    </source>
</evidence>
<accession>A0AAV6SB10</accession>
<dbReference type="Proteomes" id="UP000693946">
    <property type="component" value="Linkage Group LG14"/>
</dbReference>
<comment type="caution">
    <text evidence="2">The sequence shown here is derived from an EMBL/GenBank/DDBJ whole genome shotgun (WGS) entry which is preliminary data.</text>
</comment>
<gene>
    <name evidence="2" type="ORF">JOB18_025945</name>
</gene>
<evidence type="ECO:0000313" key="3">
    <source>
        <dbReference type="Proteomes" id="UP000693946"/>
    </source>
</evidence>